<dbReference type="SMART" id="SM00028">
    <property type="entry name" value="TPR"/>
    <property type="match status" value="3"/>
</dbReference>
<feature type="domain" description="Cytochrome c-552/4" evidence="4">
    <location>
        <begin position="44"/>
        <end position="71"/>
    </location>
</feature>
<dbReference type="PANTHER" id="PTHR35038:SF8">
    <property type="entry name" value="C-TYPE POLYHEME CYTOCHROME OMCC"/>
    <property type="match status" value="1"/>
</dbReference>
<dbReference type="STRING" id="489703.SAMN04488038_11187"/>
<evidence type="ECO:0000256" key="1">
    <source>
        <dbReference type="ARBA" id="ARBA00022729"/>
    </source>
</evidence>
<protein>
    <submittedName>
        <fullName evidence="5">Doubled CXXCH domain-containing protein</fullName>
    </submittedName>
</protein>
<evidence type="ECO:0000256" key="2">
    <source>
        <dbReference type="PROSITE-ProRule" id="PRU00339"/>
    </source>
</evidence>
<dbReference type="Gene3D" id="1.25.40.10">
    <property type="entry name" value="Tetratricopeptide repeat domain"/>
    <property type="match status" value="2"/>
</dbReference>
<sequence length="758" mass="81979">MPKIRPVLGLFASLLLLVAVLPLLRPHAPVPVQSAAAQYVGAAACAGCHQAQTSAWRRSQHALAMQEANAQTVLGNFENAQFKDGRTVSSFLRRDGAYFVRTDGPDGRLAEFPVRYTFGVYPLQQYLVPFPDGRLQALPIAWDARPAAQGGQRWFHLYAGQGLDHRDPLHWTRLEQNWNFMCASCHSTNLERGYDAAHDTYASRWSDLNVACESCHGAGSRHLSWAQLAPAARAADAGKGLSIALDERRAVHWQLDPATGNSTRSVPLHTHREIETCANCHARGATLGAQAPAAGHLFDAFDPALLRAGLYFPDGQQDGEVYVYGSFLQSKMHAKGVSCSDCHEPHSMQLRAPGNAVCAQCHSAAKFDTPAHHLHASGSAGAQCADCHMPKRVYMSVDERRDHSLRVPRPDLSLRHGVPNACNNCHRDRNAAWAAAVIEKHYGPQRKGYQHFVQALADARLGVPGAAAQLRTLAADGSSPDIARATALAELAAYPSRATLSSLQAALRDANPMMRAAALESLLAFAPEQRAAAALPLVDDATRLVRIKAGRALADVPDAVLTSAQRQTRERAFGQYRQAQEGLAERPEAHLNLGSVYALRGDAPQAAAQYQTALKLDPDFVPAYLHLADLYRAQHREDQVSAVLTQGLQRQPGNAALLHLSGLQRVRQGQLDQALALLGQAAGAAPGEAHYAYVYAVALHEAGRAPAALRVLSQALQASPYSPELLQAASAFAERSGSRELALQYRRRYEALQAESGP</sequence>
<dbReference type="InterPro" id="IPR036280">
    <property type="entry name" value="Multihaem_cyt_sf"/>
</dbReference>
<dbReference type="Gene3D" id="1.25.10.10">
    <property type="entry name" value="Leucine-rich Repeat Variant"/>
    <property type="match status" value="1"/>
</dbReference>
<evidence type="ECO:0000313" key="6">
    <source>
        <dbReference type="Proteomes" id="UP000199233"/>
    </source>
</evidence>
<dbReference type="RefSeq" id="WP_093287563.1">
    <property type="nucleotide sequence ID" value="NZ_FOFS01000011.1"/>
</dbReference>
<organism evidence="5 6">
    <name type="scientific">Solimonas aquatica</name>
    <dbReference type="NCBI Taxonomy" id="489703"/>
    <lineage>
        <taxon>Bacteria</taxon>
        <taxon>Pseudomonadati</taxon>
        <taxon>Pseudomonadota</taxon>
        <taxon>Gammaproteobacteria</taxon>
        <taxon>Nevskiales</taxon>
        <taxon>Nevskiaceae</taxon>
        <taxon>Solimonas</taxon>
    </lineage>
</organism>
<dbReference type="GO" id="GO:0042279">
    <property type="term" value="F:nitrite reductase (cytochrome, ammonia-forming) activity"/>
    <property type="evidence" value="ECO:0007669"/>
    <property type="project" value="InterPro"/>
</dbReference>
<dbReference type="GO" id="GO:0042597">
    <property type="term" value="C:periplasmic space"/>
    <property type="evidence" value="ECO:0007669"/>
    <property type="project" value="InterPro"/>
</dbReference>
<dbReference type="InterPro" id="IPR019734">
    <property type="entry name" value="TPR_rpt"/>
</dbReference>
<dbReference type="PROSITE" id="PS50293">
    <property type="entry name" value="TPR_REGION"/>
    <property type="match status" value="1"/>
</dbReference>
<dbReference type="SUPFAM" id="SSF48695">
    <property type="entry name" value="Multiheme cytochromes"/>
    <property type="match status" value="1"/>
</dbReference>
<feature type="domain" description="Cytochrome c-552/4" evidence="4">
    <location>
        <begin position="179"/>
        <end position="217"/>
    </location>
</feature>
<evidence type="ECO:0000259" key="3">
    <source>
        <dbReference type="Pfam" id="PF09699"/>
    </source>
</evidence>
<gene>
    <name evidence="5" type="ORF">SAMN04488038_11187</name>
</gene>
<proteinExistence type="predicted"/>
<feature type="domain" description="Doubled CXXCH motif" evidence="3">
    <location>
        <begin position="335"/>
        <end position="366"/>
    </location>
</feature>
<keyword evidence="6" id="KW-1185">Reference proteome</keyword>
<keyword evidence="2" id="KW-0802">TPR repeat</keyword>
<reference evidence="5 6" key="1">
    <citation type="submission" date="2016-10" db="EMBL/GenBank/DDBJ databases">
        <authorList>
            <person name="de Groot N.N."/>
        </authorList>
    </citation>
    <scope>NUCLEOTIDE SEQUENCE [LARGE SCALE GENOMIC DNA]</scope>
    <source>
        <strain evidence="5 6">DSM 25927</strain>
    </source>
</reference>
<dbReference type="SUPFAM" id="SSF48452">
    <property type="entry name" value="TPR-like"/>
    <property type="match status" value="1"/>
</dbReference>
<dbReference type="InterPro" id="IPR011990">
    <property type="entry name" value="TPR-like_helical_dom_sf"/>
</dbReference>
<accession>A0A1H9JAH3</accession>
<dbReference type="InterPro" id="IPR010177">
    <property type="entry name" value="Paired_CXXCH_1"/>
</dbReference>
<dbReference type="Pfam" id="PF13435">
    <property type="entry name" value="Cytochrome_C554"/>
    <property type="match status" value="2"/>
</dbReference>
<dbReference type="Gene3D" id="1.10.1130.10">
    <property type="entry name" value="Flavocytochrome C3, Chain A"/>
    <property type="match status" value="2"/>
</dbReference>
<dbReference type="Pfam" id="PF09699">
    <property type="entry name" value="Paired_CXXCH_1"/>
    <property type="match status" value="1"/>
</dbReference>
<feature type="repeat" description="TPR" evidence="2">
    <location>
        <begin position="587"/>
        <end position="620"/>
    </location>
</feature>
<name>A0A1H9JAH3_9GAMM</name>
<dbReference type="Pfam" id="PF13432">
    <property type="entry name" value="TPR_16"/>
    <property type="match status" value="1"/>
</dbReference>
<dbReference type="Pfam" id="PF13414">
    <property type="entry name" value="TPR_11"/>
    <property type="match status" value="1"/>
</dbReference>
<dbReference type="Pfam" id="PF02335">
    <property type="entry name" value="Cytochrom_C552"/>
    <property type="match status" value="1"/>
</dbReference>
<evidence type="ECO:0000313" key="5">
    <source>
        <dbReference type="EMBL" id="SEQ84021.1"/>
    </source>
</evidence>
<dbReference type="InterPro" id="IPR011989">
    <property type="entry name" value="ARM-like"/>
</dbReference>
<evidence type="ECO:0000259" key="4">
    <source>
        <dbReference type="Pfam" id="PF13435"/>
    </source>
</evidence>
<dbReference type="InterPro" id="IPR003321">
    <property type="entry name" value="Cyt_c552"/>
</dbReference>
<dbReference type="OrthoDB" id="9814800at2"/>
<dbReference type="InterPro" id="IPR051829">
    <property type="entry name" value="Multiheme_Cytochr_ET"/>
</dbReference>
<dbReference type="PROSITE" id="PS50005">
    <property type="entry name" value="TPR"/>
    <property type="match status" value="1"/>
</dbReference>
<dbReference type="InterPro" id="IPR023155">
    <property type="entry name" value="Cyt_c-552/4"/>
</dbReference>
<dbReference type="Proteomes" id="UP000199233">
    <property type="component" value="Unassembled WGS sequence"/>
</dbReference>
<dbReference type="AlphaFoldDB" id="A0A1H9JAH3"/>
<dbReference type="EMBL" id="FOFS01000011">
    <property type="protein sequence ID" value="SEQ84021.1"/>
    <property type="molecule type" value="Genomic_DNA"/>
</dbReference>
<dbReference type="PANTHER" id="PTHR35038">
    <property type="entry name" value="DISSIMILATORY SULFITE REDUCTASE SIRA"/>
    <property type="match status" value="1"/>
</dbReference>
<keyword evidence="1" id="KW-0732">Signal</keyword>